<keyword evidence="2" id="KW-0732">Signal</keyword>
<dbReference type="Proteomes" id="UP000265962">
    <property type="component" value="Unassembled WGS sequence"/>
</dbReference>
<name>A0A375I0I8_9ACTN</name>
<keyword evidence="4" id="KW-1185">Reference proteome</keyword>
<feature type="region of interest" description="Disordered" evidence="1">
    <location>
        <begin position="28"/>
        <end position="48"/>
    </location>
</feature>
<dbReference type="RefSeq" id="WP_119715488.1">
    <property type="nucleotide sequence ID" value="NZ_OMOH01000004.1"/>
</dbReference>
<evidence type="ECO:0000256" key="1">
    <source>
        <dbReference type="SAM" id="MobiDB-lite"/>
    </source>
</evidence>
<proteinExistence type="predicted"/>
<evidence type="ECO:0000313" key="3">
    <source>
        <dbReference type="EMBL" id="SPF68329.1"/>
    </source>
</evidence>
<evidence type="ECO:0008006" key="5">
    <source>
        <dbReference type="Google" id="ProtNLM"/>
    </source>
</evidence>
<dbReference type="AlphaFoldDB" id="A0A375I0I8"/>
<dbReference type="OrthoDB" id="3259256at2"/>
<protein>
    <recommendedName>
        <fullName evidence="5">Lipoprotein</fullName>
    </recommendedName>
</protein>
<evidence type="ECO:0000256" key="2">
    <source>
        <dbReference type="SAM" id="SignalP"/>
    </source>
</evidence>
<accession>A0A375I0I8</accession>
<organism evidence="3 4">
    <name type="scientific">Propionibacterium ruminifibrarum</name>
    <dbReference type="NCBI Taxonomy" id="1962131"/>
    <lineage>
        <taxon>Bacteria</taxon>
        <taxon>Bacillati</taxon>
        <taxon>Actinomycetota</taxon>
        <taxon>Actinomycetes</taxon>
        <taxon>Propionibacteriales</taxon>
        <taxon>Propionibacteriaceae</taxon>
        <taxon>Propionibacterium</taxon>
    </lineage>
</organism>
<reference evidence="4" key="1">
    <citation type="submission" date="2018-02" db="EMBL/GenBank/DDBJ databases">
        <authorList>
            <person name="Hornung B."/>
        </authorList>
    </citation>
    <scope>NUCLEOTIDE SEQUENCE [LARGE SCALE GENOMIC DNA]</scope>
</reference>
<feature type="chain" id="PRO_5016837216" description="Lipoprotein" evidence="2">
    <location>
        <begin position="27"/>
        <end position="194"/>
    </location>
</feature>
<sequence>MLGTRYPRVGRAVALSSLAAVLCATACTPSPSPRPQRSGSGSAAPASSAAYDYSPFTEQTYEQVEVSDDPTRVTRFLPELNVSQAHSMIASRESPREIPGPDPQYWMNAVVTLEQDSVEALAERVDPHELSTLPALAPELQQYVPEGCTFTRLPLKNATPVTGATPASADSFQLTAFSLSTGCSTAIIMAEIVY</sequence>
<feature type="signal peptide" evidence="2">
    <location>
        <begin position="1"/>
        <end position="26"/>
    </location>
</feature>
<dbReference type="EMBL" id="OMOH01000004">
    <property type="protein sequence ID" value="SPF68329.1"/>
    <property type="molecule type" value="Genomic_DNA"/>
</dbReference>
<gene>
    <name evidence="3" type="ORF">PROPJV5_1324</name>
</gene>
<evidence type="ECO:0000313" key="4">
    <source>
        <dbReference type="Proteomes" id="UP000265962"/>
    </source>
</evidence>